<dbReference type="OrthoDB" id="4070289at2759"/>
<keyword evidence="2" id="KW-1185">Reference proteome</keyword>
<dbReference type="EMBL" id="PUHR01000034">
    <property type="protein sequence ID" value="KAG0669758.1"/>
    <property type="molecule type" value="Genomic_DNA"/>
</dbReference>
<dbReference type="GO" id="GO:0003723">
    <property type="term" value="F:RNA binding"/>
    <property type="evidence" value="ECO:0007669"/>
    <property type="project" value="InterPro"/>
</dbReference>
<dbReference type="Proteomes" id="UP000750334">
    <property type="component" value="Unassembled WGS sequence"/>
</dbReference>
<gene>
    <name evidence="1" type="primary">MER1</name>
    <name evidence="1" type="ORF">C6P45_003392</name>
</gene>
<reference evidence="1 2" key="1">
    <citation type="submission" date="2020-11" db="EMBL/GenBank/DDBJ databases">
        <title>Kefir isolates.</title>
        <authorList>
            <person name="Marcisauskas S."/>
            <person name="Kim Y."/>
            <person name="Blasche S."/>
        </authorList>
    </citation>
    <scope>NUCLEOTIDE SEQUENCE [LARGE SCALE GENOMIC DNA]</scope>
    <source>
        <strain evidence="1 2">OG2</strain>
    </source>
</reference>
<evidence type="ECO:0000313" key="1">
    <source>
        <dbReference type="EMBL" id="KAG0669758.1"/>
    </source>
</evidence>
<name>A0A9P6WBX0_MAUEX</name>
<dbReference type="InterPro" id="IPR036612">
    <property type="entry name" value="KH_dom_type_1_sf"/>
</dbReference>
<comment type="caution">
    <text evidence="1">The sequence shown here is derived from an EMBL/GenBank/DDBJ whole genome shotgun (WGS) entry which is preliminary data.</text>
</comment>
<sequence>MIETDIWTFRNLQNKNLDGFCFSKNSFIINYATVRAAVPLTAEVIQILNSNDIFRVFYSKFADRISIQHDIEFLMSDDKKSVTFFTKRSDVLYTTIVKLSDNFCLKEGPLEQNISLSHFNNDIDYRKKQSIEISSSDKPDDSVLKIFSTELQLNKLEISYLIGKDGYWINCLRDVTKTTIKIIPILKRLNKKELNSPTNIFQTVIVTGTLTELVQAIVFIESTLTNMI</sequence>
<dbReference type="SUPFAM" id="SSF54791">
    <property type="entry name" value="Eukaryotic type KH-domain (KH-domain type I)"/>
    <property type="match status" value="1"/>
</dbReference>
<proteinExistence type="predicted"/>
<protein>
    <submittedName>
        <fullName evidence="1">RNA-binding motif protein required for MRE2-dependent mRNA splicing</fullName>
    </submittedName>
</protein>
<organism evidence="1 2">
    <name type="scientific">Maudiozyma exigua</name>
    <name type="common">Yeast</name>
    <name type="synonym">Kazachstania exigua</name>
    <dbReference type="NCBI Taxonomy" id="34358"/>
    <lineage>
        <taxon>Eukaryota</taxon>
        <taxon>Fungi</taxon>
        <taxon>Dikarya</taxon>
        <taxon>Ascomycota</taxon>
        <taxon>Saccharomycotina</taxon>
        <taxon>Saccharomycetes</taxon>
        <taxon>Saccharomycetales</taxon>
        <taxon>Saccharomycetaceae</taxon>
        <taxon>Maudiozyma</taxon>
    </lineage>
</organism>
<evidence type="ECO:0000313" key="2">
    <source>
        <dbReference type="Proteomes" id="UP000750334"/>
    </source>
</evidence>
<accession>A0A9P6WBX0</accession>
<dbReference type="AlphaFoldDB" id="A0A9P6WBX0"/>